<evidence type="ECO:0000256" key="1">
    <source>
        <dbReference type="ARBA" id="ARBA00022801"/>
    </source>
</evidence>
<dbReference type="AlphaFoldDB" id="A0A212R5C5"/>
<dbReference type="InterPro" id="IPR021109">
    <property type="entry name" value="Peptidase_aspartic_dom_sf"/>
</dbReference>
<accession>A0A212R5C5</accession>
<evidence type="ECO:0000259" key="2">
    <source>
        <dbReference type="PROSITE" id="PS50175"/>
    </source>
</evidence>
<dbReference type="Proteomes" id="UP000198418">
    <property type="component" value="Unassembled WGS sequence"/>
</dbReference>
<sequence>MLGDVMKMAMALLVVSLLTVSALKDRFFARAPSGAAPAPAPAVTPAAAPTRSKWGQVELAPDALSQYHAQVEIDGARIEALVDTGASHVFLKAEDARLLNIDPPASAYTGRSQTANGVARFAPVRLRAVRIGDIVVYDVEAAVAEPGRTPLTLLGMSFLKKLSNFQVADGRFVMRQ</sequence>
<dbReference type="EMBL" id="FYDG01000002">
    <property type="protein sequence ID" value="SNB67068.1"/>
    <property type="molecule type" value="Genomic_DNA"/>
</dbReference>
<dbReference type="InterPro" id="IPR001995">
    <property type="entry name" value="Peptidase_A2_cat"/>
</dbReference>
<dbReference type="InterPro" id="IPR034122">
    <property type="entry name" value="Retropepsin-like_bacterial"/>
</dbReference>
<organism evidence="3 4">
    <name type="scientific">Rhodoblastus acidophilus</name>
    <name type="common">Rhodopseudomonas acidophila</name>
    <dbReference type="NCBI Taxonomy" id="1074"/>
    <lineage>
        <taxon>Bacteria</taxon>
        <taxon>Pseudomonadati</taxon>
        <taxon>Pseudomonadota</taxon>
        <taxon>Alphaproteobacteria</taxon>
        <taxon>Hyphomicrobiales</taxon>
        <taxon>Rhodoblastaceae</taxon>
        <taxon>Rhodoblastus</taxon>
    </lineage>
</organism>
<reference evidence="4" key="1">
    <citation type="submission" date="2017-06" db="EMBL/GenBank/DDBJ databases">
        <authorList>
            <person name="Varghese N."/>
            <person name="Submissions S."/>
        </authorList>
    </citation>
    <scope>NUCLEOTIDE SEQUENCE [LARGE SCALE GENOMIC DNA]</scope>
    <source>
        <strain evidence="4">DSM 137</strain>
    </source>
</reference>
<keyword evidence="3" id="KW-0645">Protease</keyword>
<dbReference type="InterPro" id="IPR011969">
    <property type="entry name" value="Clan_AA_Asp_peptidase_C"/>
</dbReference>
<dbReference type="PROSITE" id="PS50175">
    <property type="entry name" value="ASP_PROT_RETROV"/>
    <property type="match status" value="1"/>
</dbReference>
<feature type="domain" description="Peptidase A2" evidence="2">
    <location>
        <begin position="78"/>
        <end position="158"/>
    </location>
</feature>
<keyword evidence="4" id="KW-1185">Reference proteome</keyword>
<proteinExistence type="predicted"/>
<evidence type="ECO:0000313" key="4">
    <source>
        <dbReference type="Proteomes" id="UP000198418"/>
    </source>
</evidence>
<dbReference type="GO" id="GO:0006508">
    <property type="term" value="P:proteolysis"/>
    <property type="evidence" value="ECO:0007669"/>
    <property type="project" value="UniProtKB-KW"/>
</dbReference>
<dbReference type="Pfam" id="PF13975">
    <property type="entry name" value="gag-asp_proteas"/>
    <property type="match status" value="1"/>
</dbReference>
<keyword evidence="1" id="KW-0378">Hydrolase</keyword>
<dbReference type="PROSITE" id="PS00141">
    <property type="entry name" value="ASP_PROTEASE"/>
    <property type="match status" value="1"/>
</dbReference>
<evidence type="ECO:0000313" key="3">
    <source>
        <dbReference type="EMBL" id="SNB67068.1"/>
    </source>
</evidence>
<dbReference type="InterPro" id="IPR001969">
    <property type="entry name" value="Aspartic_peptidase_AS"/>
</dbReference>
<gene>
    <name evidence="3" type="ORF">SAMN06265338_102592</name>
</gene>
<protein>
    <submittedName>
        <fullName evidence="3">Aspartyl protease family protein</fullName>
    </submittedName>
</protein>
<dbReference type="SUPFAM" id="SSF50630">
    <property type="entry name" value="Acid proteases"/>
    <property type="match status" value="1"/>
</dbReference>
<dbReference type="RefSeq" id="WP_088520071.1">
    <property type="nucleotide sequence ID" value="NZ_FYDG01000002.1"/>
</dbReference>
<dbReference type="NCBIfam" id="TIGR02281">
    <property type="entry name" value="clan_AA_DTGA"/>
    <property type="match status" value="1"/>
</dbReference>
<dbReference type="CDD" id="cd05483">
    <property type="entry name" value="retropepsin_like_bacteria"/>
    <property type="match status" value="1"/>
</dbReference>
<name>A0A212R5C5_RHOAC</name>
<dbReference type="GO" id="GO:0004190">
    <property type="term" value="F:aspartic-type endopeptidase activity"/>
    <property type="evidence" value="ECO:0007669"/>
    <property type="project" value="InterPro"/>
</dbReference>
<dbReference type="Gene3D" id="2.40.70.10">
    <property type="entry name" value="Acid Proteases"/>
    <property type="match status" value="1"/>
</dbReference>
<dbReference type="OrthoDB" id="7595324at2"/>